<keyword evidence="5" id="KW-0677">Repeat</keyword>
<dbReference type="GO" id="GO:0030687">
    <property type="term" value="C:preribosome, large subunit precursor"/>
    <property type="evidence" value="ECO:0007669"/>
    <property type="project" value="TreeGrafter"/>
</dbReference>
<protein>
    <submittedName>
        <fullName evidence="10">Ribosome biogenesis protein</fullName>
    </submittedName>
</protein>
<dbReference type="PROSITE" id="PS50294">
    <property type="entry name" value="WD_REPEATS_REGION"/>
    <property type="match status" value="2"/>
</dbReference>
<feature type="region of interest" description="Disordered" evidence="8">
    <location>
        <begin position="250"/>
        <end position="288"/>
    </location>
</feature>
<dbReference type="InterPro" id="IPR012972">
    <property type="entry name" value="NLE"/>
</dbReference>
<feature type="compositionally biased region" description="Polar residues" evidence="8">
    <location>
        <begin position="275"/>
        <end position="288"/>
    </location>
</feature>
<keyword evidence="2" id="KW-0690">Ribosome biogenesis</keyword>
<keyword evidence="3" id="KW-0698">rRNA processing</keyword>
<dbReference type="FunFam" id="2.130.10.10:FF:000593">
    <property type="entry name" value="Ribosome biogenesis protein ytm1"/>
    <property type="match status" value="1"/>
</dbReference>
<dbReference type="InterPro" id="IPR019775">
    <property type="entry name" value="WD40_repeat_CS"/>
</dbReference>
<dbReference type="Proteomes" id="UP000431533">
    <property type="component" value="Unassembled WGS sequence"/>
</dbReference>
<feature type="region of interest" description="Disordered" evidence="8">
    <location>
        <begin position="478"/>
        <end position="535"/>
    </location>
</feature>
<dbReference type="OrthoDB" id="10251381at2759"/>
<dbReference type="HAMAP" id="MF_03029">
    <property type="entry name" value="WDR12"/>
    <property type="match status" value="1"/>
</dbReference>
<dbReference type="RefSeq" id="XP_031006611.1">
    <property type="nucleotide sequence ID" value="XM_031148104.1"/>
</dbReference>
<dbReference type="Pfam" id="PF08154">
    <property type="entry name" value="NLE"/>
    <property type="match status" value="1"/>
</dbReference>
<evidence type="ECO:0000256" key="2">
    <source>
        <dbReference type="ARBA" id="ARBA00022517"/>
    </source>
</evidence>
<dbReference type="PANTHER" id="PTHR19855">
    <property type="entry name" value="WD40 REPEAT PROTEIN 12, 37"/>
    <property type="match status" value="1"/>
</dbReference>
<evidence type="ECO:0000313" key="11">
    <source>
        <dbReference type="Proteomes" id="UP000431533"/>
    </source>
</evidence>
<dbReference type="InterPro" id="IPR020472">
    <property type="entry name" value="WD40_PAC1"/>
</dbReference>
<gene>
    <name evidence="10" type="primary">ytm1</name>
    <name evidence="10" type="ORF">LHYA1_G003130</name>
</gene>
<name>A0A8H8R3H0_9HELO</name>
<dbReference type="AlphaFoldDB" id="A0A8H8R3H0"/>
<feature type="repeat" description="WD" evidence="7">
    <location>
        <begin position="378"/>
        <end position="420"/>
    </location>
</feature>
<keyword evidence="6" id="KW-0539">Nucleus</keyword>
<accession>A0A8H8R3H0</accession>
<evidence type="ECO:0000313" key="10">
    <source>
        <dbReference type="EMBL" id="TVY27823.1"/>
    </source>
</evidence>
<dbReference type="Pfam" id="PF00400">
    <property type="entry name" value="WD40"/>
    <property type="match status" value="5"/>
</dbReference>
<sequence length="632" mass="67347">MAGVPEESSRQGQVQVYFNTDSPDIELPEEKRQLIVPTDVRRYGLSQILNSESMLDTPAPIPLDFIINGTFLRTTLDEYLTTNGLSSETTVNLHYVRSLIPPLYEASFEHDDWISCVDVLSGSSRAGTWDGREVLAGQERILSGSYDGLLRIWNKSGQAIATSVSSSAGGHTSSIKSAKFISPTQIASSALDRTIRIWKYTEAEDHFSAELKPVMELYGHKGGIDSIDVHGPSNRILSASTDGSIGLWTTQKSSAPAAPSNMITSGPTAKRRKIATSTSTPQRGPLSLISSHTAPVTAAIFNPLDSTVAYSVSQDHTIKTFDLTTSGLVDTRTTSHPLVSLTALPGISTQLLAAGTTARHITLLDPRMSASSTQIMTLRGHTNKIVSLSPDPESNWGLVSGSHDGTCRVWDLRSSRQGAKDEGGGLVGEAVYVVERESQKGGAKRPVGGEGIKVFGVAWDKDVGIVSVGEDKMVQINRGRGVTRAERHQNRSTTHHYHYHPPLPNPHPPYTPSIDPSIRSPSPPPNTHPRTPQSNAIKASTAVSLTGPLSILGPVSSSSSITLNTQIHVAGKISSSSSVSLSDDISVEGKVSSSSKVVLRNRVRVADAVHASGGVALQGDVWVQGKVDASGS</sequence>
<dbReference type="PANTHER" id="PTHR19855:SF11">
    <property type="entry name" value="RIBOSOME BIOGENESIS PROTEIN WDR12"/>
    <property type="match status" value="1"/>
</dbReference>
<feature type="compositionally biased region" description="Pro residues" evidence="8">
    <location>
        <begin position="501"/>
        <end position="511"/>
    </location>
</feature>
<dbReference type="SUPFAM" id="SSF50978">
    <property type="entry name" value="WD40 repeat-like"/>
    <property type="match status" value="1"/>
</dbReference>
<evidence type="ECO:0000256" key="4">
    <source>
        <dbReference type="ARBA" id="ARBA00022574"/>
    </source>
</evidence>
<feature type="domain" description="NLE" evidence="9">
    <location>
        <begin position="14"/>
        <end position="80"/>
    </location>
</feature>
<dbReference type="PRINTS" id="PR00320">
    <property type="entry name" value="GPROTEINBRPT"/>
</dbReference>
<evidence type="ECO:0000256" key="8">
    <source>
        <dbReference type="SAM" id="MobiDB-lite"/>
    </source>
</evidence>
<feature type="repeat" description="WD" evidence="7">
    <location>
        <begin position="168"/>
        <end position="208"/>
    </location>
</feature>
<evidence type="ECO:0000256" key="6">
    <source>
        <dbReference type="ARBA" id="ARBA00023242"/>
    </source>
</evidence>
<dbReference type="GO" id="GO:0042273">
    <property type="term" value="P:ribosomal large subunit biogenesis"/>
    <property type="evidence" value="ECO:0007669"/>
    <property type="project" value="TreeGrafter"/>
</dbReference>
<evidence type="ECO:0000259" key="9">
    <source>
        <dbReference type="Pfam" id="PF08154"/>
    </source>
</evidence>
<dbReference type="InterPro" id="IPR028599">
    <property type="entry name" value="WDR12/Ytm1"/>
</dbReference>
<comment type="caution">
    <text evidence="10">The sequence shown here is derived from an EMBL/GenBank/DDBJ whole genome shotgun (WGS) entry which is preliminary data.</text>
</comment>
<keyword evidence="4 7" id="KW-0853">WD repeat</keyword>
<dbReference type="GeneID" id="41983328"/>
<proteinExistence type="inferred from homology"/>
<evidence type="ECO:0000256" key="7">
    <source>
        <dbReference type="PROSITE-ProRule" id="PRU00221"/>
    </source>
</evidence>
<dbReference type="InterPro" id="IPR001680">
    <property type="entry name" value="WD40_rpt"/>
</dbReference>
<dbReference type="GO" id="GO:0006364">
    <property type="term" value="P:rRNA processing"/>
    <property type="evidence" value="ECO:0007669"/>
    <property type="project" value="UniProtKB-KW"/>
</dbReference>
<dbReference type="InterPro" id="IPR036322">
    <property type="entry name" value="WD40_repeat_dom_sf"/>
</dbReference>
<dbReference type="Gene3D" id="2.130.10.10">
    <property type="entry name" value="YVTN repeat-like/Quinoprotein amine dehydrogenase"/>
    <property type="match status" value="1"/>
</dbReference>
<dbReference type="EMBL" id="QGMH01000041">
    <property type="protein sequence ID" value="TVY27823.1"/>
    <property type="molecule type" value="Genomic_DNA"/>
</dbReference>
<dbReference type="PROSITE" id="PS50082">
    <property type="entry name" value="WD_REPEATS_2"/>
    <property type="match status" value="3"/>
</dbReference>
<dbReference type="InterPro" id="IPR015943">
    <property type="entry name" value="WD40/YVTN_repeat-like_dom_sf"/>
</dbReference>
<feature type="non-terminal residue" evidence="10">
    <location>
        <position position="632"/>
    </location>
</feature>
<evidence type="ECO:0000256" key="5">
    <source>
        <dbReference type="ARBA" id="ARBA00022737"/>
    </source>
</evidence>
<evidence type="ECO:0000256" key="1">
    <source>
        <dbReference type="ARBA" id="ARBA00004604"/>
    </source>
</evidence>
<dbReference type="GO" id="GO:0070545">
    <property type="term" value="C:PeBoW complex"/>
    <property type="evidence" value="ECO:0007669"/>
    <property type="project" value="TreeGrafter"/>
</dbReference>
<reference evidence="10 11" key="1">
    <citation type="submission" date="2018-05" db="EMBL/GenBank/DDBJ databases">
        <title>Genome sequencing and assembly of the regulated plant pathogen Lachnellula willkommii and related sister species for the development of diagnostic species identification markers.</title>
        <authorList>
            <person name="Giroux E."/>
            <person name="Bilodeau G."/>
        </authorList>
    </citation>
    <scope>NUCLEOTIDE SEQUENCE [LARGE SCALE GENOMIC DNA]</scope>
    <source>
        <strain evidence="10 11">CBS 185.66</strain>
    </source>
</reference>
<feature type="repeat" description="WD" evidence="7">
    <location>
        <begin position="217"/>
        <end position="258"/>
    </location>
</feature>
<dbReference type="SMART" id="SM00320">
    <property type="entry name" value="WD40"/>
    <property type="match status" value="5"/>
</dbReference>
<organism evidence="10 11">
    <name type="scientific">Lachnellula hyalina</name>
    <dbReference type="NCBI Taxonomy" id="1316788"/>
    <lineage>
        <taxon>Eukaryota</taxon>
        <taxon>Fungi</taxon>
        <taxon>Dikarya</taxon>
        <taxon>Ascomycota</taxon>
        <taxon>Pezizomycotina</taxon>
        <taxon>Leotiomycetes</taxon>
        <taxon>Helotiales</taxon>
        <taxon>Lachnaceae</taxon>
        <taxon>Lachnellula</taxon>
    </lineage>
</organism>
<keyword evidence="11" id="KW-1185">Reference proteome</keyword>
<comment type="subcellular location">
    <subcellularLocation>
        <location evidence="1">Nucleus</location>
        <location evidence="1">Nucleolus</location>
    </subcellularLocation>
</comment>
<evidence type="ECO:0000256" key="3">
    <source>
        <dbReference type="ARBA" id="ARBA00022552"/>
    </source>
</evidence>
<dbReference type="PROSITE" id="PS00678">
    <property type="entry name" value="WD_REPEATS_1"/>
    <property type="match status" value="1"/>
</dbReference>